<accession>A0A0F9PZB4</accession>
<name>A0A0F9PZB4_9ZZZZ</name>
<evidence type="ECO:0000313" key="1">
    <source>
        <dbReference type="EMBL" id="KKN35549.1"/>
    </source>
</evidence>
<protein>
    <submittedName>
        <fullName evidence="1">Uncharacterized protein</fullName>
    </submittedName>
</protein>
<sequence length="33" mass="3881">MKMRIFEVSFYLEGNENCGFFIAQMGEGLINEY</sequence>
<reference evidence="1" key="1">
    <citation type="journal article" date="2015" name="Nature">
        <title>Complex archaea that bridge the gap between prokaryotes and eukaryotes.</title>
        <authorList>
            <person name="Spang A."/>
            <person name="Saw J.H."/>
            <person name="Jorgensen S.L."/>
            <person name="Zaremba-Niedzwiedzka K."/>
            <person name="Martijn J."/>
            <person name="Lind A.E."/>
            <person name="van Eijk R."/>
            <person name="Schleper C."/>
            <person name="Guy L."/>
            <person name="Ettema T.J."/>
        </authorList>
    </citation>
    <scope>NUCLEOTIDE SEQUENCE</scope>
</reference>
<organism evidence="1">
    <name type="scientific">marine sediment metagenome</name>
    <dbReference type="NCBI Taxonomy" id="412755"/>
    <lineage>
        <taxon>unclassified sequences</taxon>
        <taxon>metagenomes</taxon>
        <taxon>ecological metagenomes</taxon>
    </lineage>
</organism>
<proteinExistence type="predicted"/>
<dbReference type="EMBL" id="LAZR01002030">
    <property type="protein sequence ID" value="KKN35549.1"/>
    <property type="molecule type" value="Genomic_DNA"/>
</dbReference>
<dbReference type="AlphaFoldDB" id="A0A0F9PZB4"/>
<comment type="caution">
    <text evidence="1">The sequence shown here is derived from an EMBL/GenBank/DDBJ whole genome shotgun (WGS) entry which is preliminary data.</text>
</comment>
<gene>
    <name evidence="1" type="ORF">LCGC14_0782400</name>
</gene>